<dbReference type="Proteomes" id="UP000028542">
    <property type="component" value="Unassembled WGS sequence"/>
</dbReference>
<evidence type="ECO:0000313" key="2">
    <source>
        <dbReference type="Proteomes" id="UP000028542"/>
    </source>
</evidence>
<dbReference type="SUPFAM" id="SSF63825">
    <property type="entry name" value="YWTD domain"/>
    <property type="match status" value="1"/>
</dbReference>
<dbReference type="AlphaFoldDB" id="A0A084JIG4"/>
<keyword evidence="2" id="KW-1185">Reference proteome</keyword>
<accession>A0A084JIG4</accession>
<evidence type="ECO:0000313" key="1">
    <source>
        <dbReference type="EMBL" id="KEZ88748.1"/>
    </source>
</evidence>
<name>A0A084JIG4_9CLOT</name>
<dbReference type="RefSeq" id="WP_035129124.1">
    <property type="nucleotide sequence ID" value="NZ_JPMD01000001.1"/>
</dbReference>
<dbReference type="EMBL" id="JPMD01000001">
    <property type="protein sequence ID" value="KEZ88748.1"/>
    <property type="molecule type" value="Genomic_DNA"/>
</dbReference>
<gene>
    <name evidence="1" type="ORF">IO99_00830</name>
</gene>
<dbReference type="STRING" id="318464.IO99_00830"/>
<protein>
    <submittedName>
        <fullName evidence="1">Uncharacterized protein</fullName>
    </submittedName>
</protein>
<sequence length="369" mass="42837">MRLIAKNVIKSYKGYKPLCYINAEEVLVFKQMRFYIFSLQKEEFDYLCDLPANIKCRMLSKLRICQRIFRLEPRTAILVKENLCLVSFSGGVYLLDIEAKNVLKVHEYREGMSNVLSFTKISNLRTVDDGIYYGDYFTNSYKEPVGIYKYNEKQGIFKQIFKFSQGEINHIHQIVEDKCRDRVWIFTGDSGDAAAIWYTEDNFKSINKILGQSQLYRACKAFVVEKGLIYATDTPLEQNYIRLLKIKDSEIEEQNLAEINGSSVYGTYVGGKFIWSTTVEPQNGEKSKLLHLLSYRRGLGIKTWNSEVIEYDYKNKSIQVVNSYKKDIYPMGLCQLGSVMFIENEFQSGRLISYGSALKKIDNVMMVRQ</sequence>
<dbReference type="eggNOG" id="ENOG5033GI0">
    <property type="taxonomic scope" value="Bacteria"/>
</dbReference>
<reference evidence="1 2" key="1">
    <citation type="submission" date="2014-07" db="EMBL/GenBank/DDBJ databases">
        <title>Draft genome of Clostridium sulfidigenes 113A isolated from sediments associated with methane hydrate from Krishna Godavari basin.</title>
        <authorList>
            <person name="Honkalas V.S."/>
            <person name="Dabir A.P."/>
            <person name="Arora P."/>
            <person name="Dhakephalkar P.K."/>
        </authorList>
    </citation>
    <scope>NUCLEOTIDE SEQUENCE [LARGE SCALE GENOMIC DNA]</scope>
    <source>
        <strain evidence="1 2">113A</strain>
    </source>
</reference>
<organism evidence="1 2">
    <name type="scientific">Clostridium sulfidigenes</name>
    <dbReference type="NCBI Taxonomy" id="318464"/>
    <lineage>
        <taxon>Bacteria</taxon>
        <taxon>Bacillati</taxon>
        <taxon>Bacillota</taxon>
        <taxon>Clostridia</taxon>
        <taxon>Eubacteriales</taxon>
        <taxon>Clostridiaceae</taxon>
        <taxon>Clostridium</taxon>
    </lineage>
</organism>
<comment type="caution">
    <text evidence="1">The sequence shown here is derived from an EMBL/GenBank/DDBJ whole genome shotgun (WGS) entry which is preliminary data.</text>
</comment>
<proteinExistence type="predicted"/>